<evidence type="ECO:0000256" key="4">
    <source>
        <dbReference type="PROSITE-ProRule" id="PRU00322"/>
    </source>
</evidence>
<keyword evidence="8" id="KW-1185">Reference proteome</keyword>
<dbReference type="PROSITE" id="PS50199">
    <property type="entry name" value="ZF_RANBP2_2"/>
    <property type="match status" value="1"/>
</dbReference>
<feature type="compositionally biased region" description="Low complexity" evidence="5">
    <location>
        <begin position="359"/>
        <end position="371"/>
    </location>
</feature>
<evidence type="ECO:0000313" key="7">
    <source>
        <dbReference type="EMBL" id="EMD38944.1"/>
    </source>
</evidence>
<keyword evidence="1" id="KW-0479">Metal-binding</keyword>
<feature type="compositionally biased region" description="Basic and acidic residues" evidence="5">
    <location>
        <begin position="434"/>
        <end position="454"/>
    </location>
</feature>
<evidence type="ECO:0000313" key="8">
    <source>
        <dbReference type="Proteomes" id="UP000016930"/>
    </source>
</evidence>
<dbReference type="InterPro" id="IPR036443">
    <property type="entry name" value="Znf_RanBP2_sf"/>
</dbReference>
<reference evidence="7 8" key="1">
    <citation type="journal article" date="2012" name="Proc. Natl. Acad. Sci. U.S.A.">
        <title>Comparative genomics of Ceriporiopsis subvermispora and Phanerochaete chrysosporium provide insight into selective ligninolysis.</title>
        <authorList>
            <person name="Fernandez-Fueyo E."/>
            <person name="Ruiz-Duenas F.J."/>
            <person name="Ferreira P."/>
            <person name="Floudas D."/>
            <person name="Hibbett D.S."/>
            <person name="Canessa P."/>
            <person name="Larrondo L.F."/>
            <person name="James T.Y."/>
            <person name="Seelenfreund D."/>
            <person name="Lobos S."/>
            <person name="Polanco R."/>
            <person name="Tello M."/>
            <person name="Honda Y."/>
            <person name="Watanabe T."/>
            <person name="Watanabe T."/>
            <person name="Ryu J.S."/>
            <person name="Kubicek C.P."/>
            <person name="Schmoll M."/>
            <person name="Gaskell J."/>
            <person name="Hammel K.E."/>
            <person name="St John F.J."/>
            <person name="Vanden Wymelenberg A."/>
            <person name="Sabat G."/>
            <person name="Splinter BonDurant S."/>
            <person name="Syed K."/>
            <person name="Yadav J.S."/>
            <person name="Doddapaneni H."/>
            <person name="Subramanian V."/>
            <person name="Lavin J.L."/>
            <person name="Oguiza J.A."/>
            <person name="Perez G."/>
            <person name="Pisabarro A.G."/>
            <person name="Ramirez L."/>
            <person name="Santoyo F."/>
            <person name="Master E."/>
            <person name="Coutinho P.M."/>
            <person name="Henrissat B."/>
            <person name="Lombard V."/>
            <person name="Magnuson J.K."/>
            <person name="Kuees U."/>
            <person name="Hori C."/>
            <person name="Igarashi K."/>
            <person name="Samejima M."/>
            <person name="Held B.W."/>
            <person name="Barry K.W."/>
            <person name="LaButti K.M."/>
            <person name="Lapidus A."/>
            <person name="Lindquist E.A."/>
            <person name="Lucas S.M."/>
            <person name="Riley R."/>
            <person name="Salamov A.A."/>
            <person name="Hoffmeister D."/>
            <person name="Schwenk D."/>
            <person name="Hadar Y."/>
            <person name="Yarden O."/>
            <person name="de Vries R.P."/>
            <person name="Wiebenga A."/>
            <person name="Stenlid J."/>
            <person name="Eastwood D."/>
            <person name="Grigoriev I.V."/>
            <person name="Berka R.M."/>
            <person name="Blanchette R.A."/>
            <person name="Kersten P."/>
            <person name="Martinez A.T."/>
            <person name="Vicuna R."/>
            <person name="Cullen D."/>
        </authorList>
    </citation>
    <scope>NUCLEOTIDE SEQUENCE [LARGE SCALE GENOMIC DNA]</scope>
    <source>
        <strain evidence="7 8">B</strain>
    </source>
</reference>
<dbReference type="HOGENOM" id="CLU_015888_0_0_1"/>
<evidence type="ECO:0000259" key="6">
    <source>
        <dbReference type="PROSITE" id="PS50199"/>
    </source>
</evidence>
<organism evidence="7 8">
    <name type="scientific">Ceriporiopsis subvermispora (strain B)</name>
    <name type="common">White-rot fungus</name>
    <name type="synonym">Gelatoporia subvermispora</name>
    <dbReference type="NCBI Taxonomy" id="914234"/>
    <lineage>
        <taxon>Eukaryota</taxon>
        <taxon>Fungi</taxon>
        <taxon>Dikarya</taxon>
        <taxon>Basidiomycota</taxon>
        <taxon>Agaricomycotina</taxon>
        <taxon>Agaricomycetes</taxon>
        <taxon>Polyporales</taxon>
        <taxon>Gelatoporiaceae</taxon>
        <taxon>Gelatoporia</taxon>
    </lineage>
</organism>
<evidence type="ECO:0000256" key="3">
    <source>
        <dbReference type="ARBA" id="ARBA00022833"/>
    </source>
</evidence>
<evidence type="ECO:0000256" key="2">
    <source>
        <dbReference type="ARBA" id="ARBA00022771"/>
    </source>
</evidence>
<dbReference type="GO" id="GO:0008270">
    <property type="term" value="F:zinc ion binding"/>
    <property type="evidence" value="ECO:0007669"/>
    <property type="project" value="UniProtKB-KW"/>
</dbReference>
<feature type="compositionally biased region" description="Low complexity" evidence="5">
    <location>
        <begin position="88"/>
        <end position="101"/>
    </location>
</feature>
<evidence type="ECO:0000256" key="1">
    <source>
        <dbReference type="ARBA" id="ARBA00022723"/>
    </source>
</evidence>
<dbReference type="EMBL" id="KB445794">
    <property type="protein sequence ID" value="EMD38944.1"/>
    <property type="molecule type" value="Genomic_DNA"/>
</dbReference>
<keyword evidence="2 4" id="KW-0863">Zinc-finger</keyword>
<feature type="compositionally biased region" description="Low complexity" evidence="5">
    <location>
        <begin position="640"/>
        <end position="659"/>
    </location>
</feature>
<feature type="compositionally biased region" description="Low complexity" evidence="5">
    <location>
        <begin position="317"/>
        <end position="332"/>
    </location>
</feature>
<keyword evidence="3" id="KW-0862">Zinc</keyword>
<name>M2PQV3_CERS8</name>
<feature type="compositionally biased region" description="Basic and acidic residues" evidence="5">
    <location>
        <begin position="401"/>
        <end position="412"/>
    </location>
</feature>
<dbReference type="SUPFAM" id="SSF90209">
    <property type="entry name" value="Ran binding protein zinc finger-like"/>
    <property type="match status" value="1"/>
</dbReference>
<feature type="region of interest" description="Disordered" evidence="5">
    <location>
        <begin position="79"/>
        <end position="122"/>
    </location>
</feature>
<feature type="compositionally biased region" description="Low complexity" evidence="5">
    <location>
        <begin position="255"/>
        <end position="268"/>
    </location>
</feature>
<accession>M2PQV3</accession>
<dbReference type="SMART" id="SM00547">
    <property type="entry name" value="ZnF_RBZ"/>
    <property type="match status" value="3"/>
</dbReference>
<feature type="domain" description="RanBP2-type" evidence="6">
    <location>
        <begin position="868"/>
        <end position="895"/>
    </location>
</feature>
<feature type="region of interest" description="Disordered" evidence="5">
    <location>
        <begin position="175"/>
        <end position="674"/>
    </location>
</feature>
<evidence type="ECO:0000256" key="5">
    <source>
        <dbReference type="SAM" id="MobiDB-lite"/>
    </source>
</evidence>
<dbReference type="Gene3D" id="4.10.1060.10">
    <property type="entry name" value="Zinc finger, RanBP2-type"/>
    <property type="match status" value="3"/>
</dbReference>
<dbReference type="InterPro" id="IPR001876">
    <property type="entry name" value="Znf_RanBP2"/>
</dbReference>
<gene>
    <name evidence="7" type="ORF">CERSUDRAFT_112650</name>
</gene>
<feature type="compositionally biased region" description="Polar residues" evidence="5">
    <location>
        <begin position="288"/>
        <end position="316"/>
    </location>
</feature>
<dbReference type="Pfam" id="PF00641">
    <property type="entry name" value="Zn_ribbon_RanBP"/>
    <property type="match status" value="3"/>
</dbReference>
<dbReference type="OrthoDB" id="79830at2759"/>
<sequence length="895" mass="94594">MSGVVRNTGQRRTVRAGASLPYSRPSIAKKSSWSISNILSYFNPLKALGIAPEEHGREEHEGMQSSVSEPAIVLSARGEEIQSHLRDSSAPPSAPPRATRPSRPPPSRAAADPPVAMSSNTQSAPFQFQFNYPLPAPSTSSTDNLKVAAEFLSERVREGKALNPIEYAGVCSLLGGSQLDPEPKREPFRFESTPSTPREGSPTPLLAFVTPSTSGPNSVPDRPRVPLTKNPNGEYRYQGIGLSRVSARKQNHYQSPGFGPSRSSRPMPQITVEKPKPDTKRRRMGEIPSTSSQPAAGPATSTSKDSTSPVAPTVNGSSTSSTSATSTSAPTTNGIPSASVAKPNGTAEAAPVTPPRSCTSAKPTAPAKPSPLRQAWGQSDSPPQASPPQKQTRAASFMSEILKEVTPPKKLDIVNPYQTANPIPRPPKKPLVRKPREPKPAEPPKQPAPEKKDVQISAQAAIEATVPKGSKRARPPPDLQADKPTSVPVFSPFTEPTSSRAEQRANGINGTRTSHTTIVIEEAEDEDMPSPPKKSKVTSPPLSRPQSRAPKTVTVEEVDDVDMGSSKPSYTLPSEVVEPGEGSKDKRESSPPGGFSNPFAPQGSPQRPLFAGVKSSAPRAPSKLRFSFQAEKEEKEEEIAAAASLTNPSPAPATSAPAPQIFMPFQPPKSTTTQSAKLVDAKAAALAAKVDELPKYTFALPTSSPGAGPSTYRAKESARVVPTTFLPSYDFSAPVKPSAPISTFNWAAAGMKPPSQPSADTWTCSVCSLSNAASAKEKCTICEAPRPEQLKAAPTTSGFNWSAAGMKPPSQPSEETWNCSVCLLSNSSSAKEKCTICEAPRPDQPKAAPTTSGFNWVAAGMKPPPAAPMDSWTCSTCMLSNPGSASKCTVCESPR</sequence>
<dbReference type="Proteomes" id="UP000016930">
    <property type="component" value="Unassembled WGS sequence"/>
</dbReference>
<dbReference type="PROSITE" id="PS01358">
    <property type="entry name" value="ZF_RANBP2_1"/>
    <property type="match status" value="1"/>
</dbReference>
<feature type="compositionally biased region" description="Polar residues" evidence="5">
    <location>
        <begin position="494"/>
        <end position="517"/>
    </location>
</feature>
<dbReference type="AlphaFoldDB" id="M2PQV3"/>
<proteinExistence type="predicted"/>
<dbReference type="STRING" id="914234.M2PQV3"/>
<protein>
    <recommendedName>
        <fullName evidence="6">RanBP2-type domain-containing protein</fullName>
    </recommendedName>
</protein>
<feature type="compositionally biased region" description="Low complexity" evidence="5">
    <location>
        <begin position="378"/>
        <end position="391"/>
    </location>
</feature>